<reference evidence="2 3" key="1">
    <citation type="journal article" date="2020" name="ISME J.">
        <title>Comparative genomics reveals insights into cyanobacterial evolution and habitat adaptation.</title>
        <authorList>
            <person name="Chen M.Y."/>
            <person name="Teng W.K."/>
            <person name="Zhao L."/>
            <person name="Hu C.X."/>
            <person name="Zhou Y.K."/>
            <person name="Han B.P."/>
            <person name="Song L.R."/>
            <person name="Shu W.S."/>
        </authorList>
    </citation>
    <scope>NUCLEOTIDE SEQUENCE [LARGE SCALE GENOMIC DNA]</scope>
    <source>
        <strain evidence="2 3">FACHB-391</strain>
    </source>
</reference>
<dbReference type="SUPFAM" id="SSF48452">
    <property type="entry name" value="TPR-like"/>
    <property type="match status" value="3"/>
</dbReference>
<dbReference type="InterPro" id="IPR019734">
    <property type="entry name" value="TPR_rpt"/>
</dbReference>
<evidence type="ECO:0000313" key="2">
    <source>
        <dbReference type="EMBL" id="MBD2565829.1"/>
    </source>
</evidence>
<dbReference type="Pfam" id="PF13424">
    <property type="entry name" value="TPR_12"/>
    <property type="match status" value="1"/>
</dbReference>
<dbReference type="Gene3D" id="1.25.40.10">
    <property type="entry name" value="Tetratricopeptide repeat domain"/>
    <property type="match status" value="2"/>
</dbReference>
<proteinExistence type="predicted"/>
<evidence type="ECO:0000259" key="1">
    <source>
        <dbReference type="Pfam" id="PF12770"/>
    </source>
</evidence>
<dbReference type="RefSeq" id="WP_190901759.1">
    <property type="nucleotide sequence ID" value="NZ_JACJTE010000113.1"/>
</dbReference>
<feature type="domain" description="CHAT" evidence="1">
    <location>
        <begin position="637"/>
        <end position="906"/>
    </location>
</feature>
<dbReference type="PANTHER" id="PTHR10098">
    <property type="entry name" value="RAPSYN-RELATED"/>
    <property type="match status" value="1"/>
</dbReference>
<dbReference type="Pfam" id="PF12770">
    <property type="entry name" value="CHAT"/>
    <property type="match status" value="1"/>
</dbReference>
<organism evidence="2 3">
    <name type="scientific">Nostoc linckia FACHB-391</name>
    <dbReference type="NCBI Taxonomy" id="2692906"/>
    <lineage>
        <taxon>Bacteria</taxon>
        <taxon>Bacillati</taxon>
        <taxon>Cyanobacteriota</taxon>
        <taxon>Cyanophyceae</taxon>
        <taxon>Nostocales</taxon>
        <taxon>Nostocaceae</taxon>
        <taxon>Nostoc</taxon>
    </lineage>
</organism>
<sequence>MLMAKTTRAFGANSVKFQRHKQPKRCLKSTLAHFLRLPLYFLIALLCILGSPVLAKVSGSINPSSQLPINSLTSLAVAADPASLLQQGKLLYDDGSFAKAVEVLQQAVQAYKQQGENLKQAVTLSNLSLAYQQLGAWSQAQQAIKESLNLLEAQDENQNLQIFAQSLDIQGRLQLTMGQAEAALATWRRTEKIYTQANNQSGVVRSLINQAQAWRTQGFYPRAVKTLDQVSQTLKSQPDSIEKTVSLRSLGDALLVLGNLDKSQEALEQSLIIARNLQSSADIGASLFSLGNNARKKEDNLRAIAYYQQTVAASPSPLTKVQAQINHLSLLIEDKRWAEVQTLLPLIQSQLDQLPLSRASIYAQVNFSQSLAKVKSGILQASSQNYYSGLSTKDSAVLLAKAIQQSHDLGDKRAEAYALKSLGGLYEETGQWSEAQDLTRQGLALAQSSNAPEITYTLEWQLGRLLWAQKDINGAIAAYDTAVDTLQSLRRDLVVNKDVINQDVQFNFRDSVEPVYRQSVELLLKSQEGKSSDEKILEKARQRIEALQLAELDDFFREACLQGQRVALDQVVDKDNPTAAILYPIILEKELQVIVKIPNQPLQNYSTKISHTEVEELLVKLRKNLVNPTATKTVQTQAQQVYNWLLKPIESKLQNSRVDTLVFVLDGQLRNLPMAALYDGKQYLVEKYAVALSVGLQLLDPKPLVKQQLRALTAGLTQPPPGFTKFAPLLAIKSEFDGIAKAGVSTTSLLDGDFKKKNLEGEISAASFNIVHLATHGQFSSRLEDTFILDFDGQINVKDFDTLFRSQGKTIVELLVLSACQTATGDSRAALGLAGAAVRAGARSTIASLWQIDDQSTAMFVSAFYQELKSGKITKAEAVHRAQLKLLKHPNYKAPSFWSAYVLIGNWL</sequence>
<evidence type="ECO:0000313" key="3">
    <source>
        <dbReference type="Proteomes" id="UP000604661"/>
    </source>
</evidence>
<accession>A0ABR8F7X2</accession>
<dbReference type="InterPro" id="IPR011990">
    <property type="entry name" value="TPR-like_helical_dom_sf"/>
</dbReference>
<protein>
    <submittedName>
        <fullName evidence="2">CHAT domain-containing protein</fullName>
    </submittedName>
</protein>
<comment type="caution">
    <text evidence="2">The sequence shown here is derived from an EMBL/GenBank/DDBJ whole genome shotgun (WGS) entry which is preliminary data.</text>
</comment>
<dbReference type="EMBL" id="JACJTE010000113">
    <property type="protein sequence ID" value="MBD2565829.1"/>
    <property type="molecule type" value="Genomic_DNA"/>
</dbReference>
<dbReference type="SMART" id="SM00028">
    <property type="entry name" value="TPR"/>
    <property type="match status" value="7"/>
</dbReference>
<gene>
    <name evidence="2" type="ORF">H6G95_35790</name>
</gene>
<keyword evidence="3" id="KW-1185">Reference proteome</keyword>
<name>A0ABR8F7X2_NOSLI</name>
<dbReference type="Proteomes" id="UP000604661">
    <property type="component" value="Unassembled WGS sequence"/>
</dbReference>
<dbReference type="InterPro" id="IPR024983">
    <property type="entry name" value="CHAT_dom"/>
</dbReference>
<dbReference type="PANTHER" id="PTHR10098:SF112">
    <property type="entry name" value="SLR0380 PROTEIN"/>
    <property type="match status" value="1"/>
</dbReference>